<evidence type="ECO:0000256" key="1">
    <source>
        <dbReference type="SAM" id="MobiDB-lite"/>
    </source>
</evidence>
<reference evidence="2 3" key="1">
    <citation type="submission" date="2017-11" db="EMBL/GenBank/DDBJ databases">
        <title>De novo assembly and phasing of dikaryotic genomes from two isolates of Puccinia coronata f. sp. avenae, the causal agent of oat crown rust.</title>
        <authorList>
            <person name="Miller M.E."/>
            <person name="Zhang Y."/>
            <person name="Omidvar V."/>
            <person name="Sperschneider J."/>
            <person name="Schwessinger B."/>
            <person name="Raley C."/>
            <person name="Palmer J.M."/>
            <person name="Garnica D."/>
            <person name="Upadhyaya N."/>
            <person name="Rathjen J."/>
            <person name="Taylor J.M."/>
            <person name="Park R.F."/>
            <person name="Dodds P.N."/>
            <person name="Hirsch C.D."/>
            <person name="Kianian S.F."/>
            <person name="Figueroa M."/>
        </authorList>
    </citation>
    <scope>NUCLEOTIDE SEQUENCE [LARGE SCALE GENOMIC DNA]</scope>
    <source>
        <strain evidence="2">12NC29</strain>
    </source>
</reference>
<organism evidence="2 3">
    <name type="scientific">Puccinia coronata f. sp. avenae</name>
    <dbReference type="NCBI Taxonomy" id="200324"/>
    <lineage>
        <taxon>Eukaryota</taxon>
        <taxon>Fungi</taxon>
        <taxon>Dikarya</taxon>
        <taxon>Basidiomycota</taxon>
        <taxon>Pucciniomycotina</taxon>
        <taxon>Pucciniomycetes</taxon>
        <taxon>Pucciniales</taxon>
        <taxon>Pucciniaceae</taxon>
        <taxon>Puccinia</taxon>
    </lineage>
</organism>
<dbReference type="EMBL" id="PGCJ01000507">
    <property type="protein sequence ID" value="PLW27061.1"/>
    <property type="molecule type" value="Genomic_DNA"/>
</dbReference>
<feature type="region of interest" description="Disordered" evidence="1">
    <location>
        <begin position="1"/>
        <end position="22"/>
    </location>
</feature>
<evidence type="ECO:0000313" key="3">
    <source>
        <dbReference type="Proteomes" id="UP000235388"/>
    </source>
</evidence>
<keyword evidence="3" id="KW-1185">Reference proteome</keyword>
<comment type="caution">
    <text evidence="2">The sequence shown here is derived from an EMBL/GenBank/DDBJ whole genome shotgun (WGS) entry which is preliminary data.</text>
</comment>
<sequence>MLRVKSSGIGGAGGGGGIRTNPASLQLEVGLAGPPQSYSRLRLSRVHRWFTLHPLDPHTDDSGNRLGSFQTATGVPVPPTPGDFPKNPSLGRRSPTTRGLPAPTSPANPLKAGMEHC</sequence>
<name>A0A2N5TNJ3_9BASI</name>
<dbReference type="AlphaFoldDB" id="A0A2N5TNJ3"/>
<dbReference type="Proteomes" id="UP000235388">
    <property type="component" value="Unassembled WGS sequence"/>
</dbReference>
<accession>A0A2N5TNJ3</accession>
<protein>
    <submittedName>
        <fullName evidence="2">Uncharacterized protein</fullName>
    </submittedName>
</protein>
<gene>
    <name evidence="2" type="ORF">PCANC_22047</name>
</gene>
<feature type="region of interest" description="Disordered" evidence="1">
    <location>
        <begin position="55"/>
        <end position="117"/>
    </location>
</feature>
<evidence type="ECO:0000313" key="2">
    <source>
        <dbReference type="EMBL" id="PLW27061.1"/>
    </source>
</evidence>
<proteinExistence type="predicted"/>
<feature type="compositionally biased region" description="Gly residues" evidence="1">
    <location>
        <begin position="8"/>
        <end position="18"/>
    </location>
</feature>